<organism evidence="1 2">
    <name type="scientific">Eretmocerus hayati</name>
    <dbReference type="NCBI Taxonomy" id="131215"/>
    <lineage>
        <taxon>Eukaryota</taxon>
        <taxon>Metazoa</taxon>
        <taxon>Ecdysozoa</taxon>
        <taxon>Arthropoda</taxon>
        <taxon>Hexapoda</taxon>
        <taxon>Insecta</taxon>
        <taxon>Pterygota</taxon>
        <taxon>Neoptera</taxon>
        <taxon>Endopterygota</taxon>
        <taxon>Hymenoptera</taxon>
        <taxon>Apocrita</taxon>
        <taxon>Proctotrupomorpha</taxon>
        <taxon>Chalcidoidea</taxon>
        <taxon>Aphelinidae</taxon>
        <taxon>Aphelininae</taxon>
        <taxon>Eretmocerus</taxon>
    </lineage>
</organism>
<gene>
    <name evidence="1" type="ORF">QAD02_002188</name>
</gene>
<protein>
    <submittedName>
        <fullName evidence="1">Uncharacterized protein</fullName>
    </submittedName>
</protein>
<evidence type="ECO:0000313" key="2">
    <source>
        <dbReference type="Proteomes" id="UP001239111"/>
    </source>
</evidence>
<proteinExistence type="predicted"/>
<dbReference type="EMBL" id="CM056743">
    <property type="protein sequence ID" value="KAJ8670929.1"/>
    <property type="molecule type" value="Genomic_DNA"/>
</dbReference>
<keyword evidence="2" id="KW-1185">Reference proteome</keyword>
<sequence>MKYQNTKSWDKEWRQIYRNESPRDPLKAAALKLCEATGVNVTDAGCRMDHLDIFQEYFYRESTVIVVYSKGTVGDGVGPIYDGRISFEALGKKWTNRVNLSFDENEKHFDVILDLYDVRNHKDTRRYYCERCN</sequence>
<evidence type="ECO:0000313" key="1">
    <source>
        <dbReference type="EMBL" id="KAJ8670929.1"/>
    </source>
</evidence>
<comment type="caution">
    <text evidence="1">The sequence shown here is derived from an EMBL/GenBank/DDBJ whole genome shotgun (WGS) entry which is preliminary data.</text>
</comment>
<name>A0ACC2NI59_9HYME</name>
<accession>A0ACC2NI59</accession>
<dbReference type="Proteomes" id="UP001239111">
    <property type="component" value="Chromosome 3"/>
</dbReference>
<reference evidence="1" key="1">
    <citation type="submission" date="2023-04" db="EMBL/GenBank/DDBJ databases">
        <title>A chromosome-level genome assembly of the parasitoid wasp Eretmocerus hayati.</title>
        <authorList>
            <person name="Zhong Y."/>
            <person name="Liu S."/>
            <person name="Liu Y."/>
        </authorList>
    </citation>
    <scope>NUCLEOTIDE SEQUENCE</scope>
    <source>
        <strain evidence="1">ZJU_SS_LIU_2023</strain>
    </source>
</reference>